<evidence type="ECO:0000313" key="1">
    <source>
        <dbReference type="EMBL" id="PUU72694.1"/>
    </source>
</evidence>
<reference evidence="1 2" key="1">
    <citation type="submission" date="2017-04" db="EMBL/GenBank/DDBJ databases">
        <title>Draft genome sequence of Tuber borchii Vittad., a whitish edible truffle.</title>
        <authorList>
            <consortium name="DOE Joint Genome Institute"/>
            <person name="Murat C."/>
            <person name="Kuo A."/>
            <person name="Barry K.W."/>
            <person name="Clum A."/>
            <person name="Dockter R.B."/>
            <person name="Fauchery L."/>
            <person name="Iotti M."/>
            <person name="Kohler A."/>
            <person name="Labutti K."/>
            <person name="Lindquist E.A."/>
            <person name="Lipzen A."/>
            <person name="Ohm R.A."/>
            <person name="Wang M."/>
            <person name="Grigoriev I.V."/>
            <person name="Zambonelli A."/>
            <person name="Martin F.M."/>
        </authorList>
    </citation>
    <scope>NUCLEOTIDE SEQUENCE [LARGE SCALE GENOMIC DNA]</scope>
    <source>
        <strain evidence="1 2">Tbo3840</strain>
    </source>
</reference>
<name>A0A2T6ZBA1_TUBBO</name>
<proteinExistence type="predicted"/>
<feature type="non-terminal residue" evidence="1">
    <location>
        <position position="1"/>
    </location>
</feature>
<organism evidence="1 2">
    <name type="scientific">Tuber borchii</name>
    <name type="common">White truffle</name>
    <dbReference type="NCBI Taxonomy" id="42251"/>
    <lineage>
        <taxon>Eukaryota</taxon>
        <taxon>Fungi</taxon>
        <taxon>Dikarya</taxon>
        <taxon>Ascomycota</taxon>
        <taxon>Pezizomycotina</taxon>
        <taxon>Pezizomycetes</taxon>
        <taxon>Pezizales</taxon>
        <taxon>Tuberaceae</taxon>
        <taxon>Tuber</taxon>
    </lineage>
</organism>
<dbReference type="AlphaFoldDB" id="A0A2T6ZBA1"/>
<dbReference type="STRING" id="42251.A0A2T6ZBA1"/>
<evidence type="ECO:0000313" key="2">
    <source>
        <dbReference type="Proteomes" id="UP000244722"/>
    </source>
</evidence>
<protein>
    <submittedName>
        <fullName evidence="1">Uncharacterized protein</fullName>
    </submittedName>
</protein>
<comment type="caution">
    <text evidence="1">The sequence shown here is derived from an EMBL/GenBank/DDBJ whole genome shotgun (WGS) entry which is preliminary data.</text>
</comment>
<feature type="non-terminal residue" evidence="1">
    <location>
        <position position="245"/>
    </location>
</feature>
<sequence length="245" mass="27772">SPEGLEDTCGAIILTATKITTEPEMIEGAEQALRDVLDQKELYIEHEPLTVGNQRGISLIHLPREMAIVKTELADTKMHATALEKRVFSLENQVRDLTISSVAYQQIRHRFLTRYGEITTPDLTPLARKQIQQGNAAAHGGDAKTDAELYRGSNERNDVDIFLDLYGFLPQVVWALTHMESINVLNLHAGIKADEREQMNPKFYKLFEKFTNAWMIAGFSSNYLDADVKKPKEVAAKNAFWEFYN</sequence>
<dbReference type="Proteomes" id="UP000244722">
    <property type="component" value="Unassembled WGS sequence"/>
</dbReference>
<gene>
    <name evidence="1" type="ORF">B9Z19DRAFT_921555</name>
</gene>
<accession>A0A2T6ZBA1</accession>
<keyword evidence="2" id="KW-1185">Reference proteome</keyword>
<dbReference type="EMBL" id="NESQ01000481">
    <property type="protein sequence ID" value="PUU72694.1"/>
    <property type="molecule type" value="Genomic_DNA"/>
</dbReference>
<dbReference type="OrthoDB" id="5397805at2759"/>